<dbReference type="EMBL" id="VWXX01000015">
    <property type="protein sequence ID" value="KAA6184811.1"/>
    <property type="molecule type" value="Genomic_DNA"/>
</dbReference>
<dbReference type="PANTHER" id="PTHR42852:SF13">
    <property type="entry name" value="PROTEIN DIPZ"/>
    <property type="match status" value="1"/>
</dbReference>
<dbReference type="GO" id="GO:0016209">
    <property type="term" value="F:antioxidant activity"/>
    <property type="evidence" value="ECO:0007669"/>
    <property type="project" value="InterPro"/>
</dbReference>
<feature type="domain" description="Thioredoxin" evidence="2">
    <location>
        <begin position="37"/>
        <end position="191"/>
    </location>
</feature>
<evidence type="ECO:0000259" key="2">
    <source>
        <dbReference type="PROSITE" id="PS51352"/>
    </source>
</evidence>
<dbReference type="Gene3D" id="3.40.30.10">
    <property type="entry name" value="Glutaredoxin"/>
    <property type="match status" value="1"/>
</dbReference>
<organism evidence="3 4">
    <name type="scientific">Thiohalocapsa marina</name>
    <dbReference type="NCBI Taxonomy" id="424902"/>
    <lineage>
        <taxon>Bacteria</taxon>
        <taxon>Pseudomonadati</taxon>
        <taxon>Pseudomonadota</taxon>
        <taxon>Gammaproteobacteria</taxon>
        <taxon>Chromatiales</taxon>
        <taxon>Chromatiaceae</taxon>
        <taxon>Thiohalocapsa</taxon>
    </lineage>
</organism>
<dbReference type="SUPFAM" id="SSF52833">
    <property type="entry name" value="Thioredoxin-like"/>
    <property type="match status" value="1"/>
</dbReference>
<dbReference type="CDD" id="cd02966">
    <property type="entry name" value="TlpA_like_family"/>
    <property type="match status" value="1"/>
</dbReference>
<accession>A0A5M8FNW4</accession>
<sequence length="197" mass="21650">MPIQRIHRHGLRQDPRAVATAAVGLTAGLAAMFWSLLWTGPAAAAEPLQPVDGTPVAAGFELIATDGETYRLQDLRGKTLIVNFWATWCPPCLAEMPSLQRAWEQVRDEEILVLAINVGEDQAAIERFTERMPLTFPLPMDPDSGTVQAWPVRGLPTTFVVDPDGRLIYRAEGERDWDAPELLQQVRAIAADASGPQ</sequence>
<dbReference type="Proteomes" id="UP000322981">
    <property type="component" value="Unassembled WGS sequence"/>
</dbReference>
<dbReference type="RefSeq" id="WP_150093253.1">
    <property type="nucleotide sequence ID" value="NZ_JBFUOH010000037.1"/>
</dbReference>
<keyword evidence="1" id="KW-0676">Redox-active center</keyword>
<dbReference type="OrthoDB" id="9788279at2"/>
<dbReference type="InterPro" id="IPR017937">
    <property type="entry name" value="Thioredoxin_CS"/>
</dbReference>
<evidence type="ECO:0000313" key="4">
    <source>
        <dbReference type="Proteomes" id="UP000322981"/>
    </source>
</evidence>
<proteinExistence type="predicted"/>
<comment type="caution">
    <text evidence="3">The sequence shown here is derived from an EMBL/GenBank/DDBJ whole genome shotgun (WGS) entry which is preliminary data.</text>
</comment>
<evidence type="ECO:0000313" key="3">
    <source>
        <dbReference type="EMBL" id="KAA6184811.1"/>
    </source>
</evidence>
<dbReference type="InterPro" id="IPR000866">
    <property type="entry name" value="AhpC/TSA"/>
</dbReference>
<dbReference type="PANTHER" id="PTHR42852">
    <property type="entry name" value="THIOL:DISULFIDE INTERCHANGE PROTEIN DSBE"/>
    <property type="match status" value="1"/>
</dbReference>
<keyword evidence="4" id="KW-1185">Reference proteome</keyword>
<dbReference type="Pfam" id="PF00578">
    <property type="entry name" value="AhpC-TSA"/>
    <property type="match status" value="1"/>
</dbReference>
<dbReference type="PROSITE" id="PS51352">
    <property type="entry name" value="THIOREDOXIN_2"/>
    <property type="match status" value="1"/>
</dbReference>
<reference evidence="3 4" key="1">
    <citation type="submission" date="2019-09" db="EMBL/GenBank/DDBJ databases">
        <title>Whole-genome sequence of the purple sulfur bacterium Thiohalocapsa marina DSM 19078.</title>
        <authorList>
            <person name="Kyndt J.A."/>
            <person name="Meyer T.E."/>
        </authorList>
    </citation>
    <scope>NUCLEOTIDE SEQUENCE [LARGE SCALE GENOMIC DNA]</scope>
    <source>
        <strain evidence="3 4">DSM 19078</strain>
    </source>
</reference>
<dbReference type="InterPro" id="IPR036249">
    <property type="entry name" value="Thioredoxin-like_sf"/>
</dbReference>
<dbReference type="GO" id="GO:0015036">
    <property type="term" value="F:disulfide oxidoreductase activity"/>
    <property type="evidence" value="ECO:0007669"/>
    <property type="project" value="UniProtKB-ARBA"/>
</dbReference>
<protein>
    <submittedName>
        <fullName evidence="3">TlpA family protein disulfide reductase</fullName>
    </submittedName>
</protein>
<dbReference type="PROSITE" id="PS00194">
    <property type="entry name" value="THIOREDOXIN_1"/>
    <property type="match status" value="1"/>
</dbReference>
<dbReference type="InterPro" id="IPR013766">
    <property type="entry name" value="Thioredoxin_domain"/>
</dbReference>
<dbReference type="AlphaFoldDB" id="A0A5M8FNW4"/>
<evidence type="ECO:0000256" key="1">
    <source>
        <dbReference type="ARBA" id="ARBA00023284"/>
    </source>
</evidence>
<name>A0A5M8FNW4_9GAMM</name>
<gene>
    <name evidence="3" type="ORF">F2Q65_10885</name>
</gene>
<dbReference type="InterPro" id="IPR050553">
    <property type="entry name" value="Thioredoxin_ResA/DsbE_sf"/>
</dbReference>